<name>A0ABQ6MEH1_9STRA</name>
<feature type="region of interest" description="Disordered" evidence="1">
    <location>
        <begin position="1"/>
        <end position="47"/>
    </location>
</feature>
<keyword evidence="3" id="KW-1185">Reference proteome</keyword>
<proteinExistence type="predicted"/>
<evidence type="ECO:0000313" key="2">
    <source>
        <dbReference type="EMBL" id="GMI24842.1"/>
    </source>
</evidence>
<accession>A0ABQ6MEH1</accession>
<feature type="compositionally biased region" description="Basic and acidic residues" evidence="1">
    <location>
        <begin position="25"/>
        <end position="34"/>
    </location>
</feature>
<reference evidence="2 3" key="1">
    <citation type="journal article" date="2023" name="Commun. Biol.">
        <title>Genome analysis of Parmales, the sister group of diatoms, reveals the evolutionary specialization of diatoms from phago-mixotrophs to photoautotrophs.</title>
        <authorList>
            <person name="Ban H."/>
            <person name="Sato S."/>
            <person name="Yoshikawa S."/>
            <person name="Yamada K."/>
            <person name="Nakamura Y."/>
            <person name="Ichinomiya M."/>
            <person name="Sato N."/>
            <person name="Blanc-Mathieu R."/>
            <person name="Endo H."/>
            <person name="Kuwata A."/>
            <person name="Ogata H."/>
        </authorList>
    </citation>
    <scope>NUCLEOTIDE SEQUENCE [LARGE SCALE GENOMIC DNA]</scope>
</reference>
<gene>
    <name evidence="2" type="ORF">TeGR_g9311</name>
</gene>
<protein>
    <submittedName>
        <fullName evidence="2">Uncharacterized protein</fullName>
    </submittedName>
</protein>
<evidence type="ECO:0000313" key="3">
    <source>
        <dbReference type="Proteomes" id="UP001165060"/>
    </source>
</evidence>
<evidence type="ECO:0000256" key="1">
    <source>
        <dbReference type="SAM" id="MobiDB-lite"/>
    </source>
</evidence>
<dbReference type="Proteomes" id="UP001165060">
    <property type="component" value="Unassembled WGS sequence"/>
</dbReference>
<feature type="non-terminal residue" evidence="2">
    <location>
        <position position="1"/>
    </location>
</feature>
<dbReference type="EMBL" id="BRYB01002746">
    <property type="protein sequence ID" value="GMI24842.1"/>
    <property type="molecule type" value="Genomic_DNA"/>
</dbReference>
<organism evidence="2 3">
    <name type="scientific">Tetraparma gracilis</name>
    <dbReference type="NCBI Taxonomy" id="2962635"/>
    <lineage>
        <taxon>Eukaryota</taxon>
        <taxon>Sar</taxon>
        <taxon>Stramenopiles</taxon>
        <taxon>Ochrophyta</taxon>
        <taxon>Bolidophyceae</taxon>
        <taxon>Parmales</taxon>
        <taxon>Triparmaceae</taxon>
        <taxon>Tetraparma</taxon>
    </lineage>
</organism>
<sequence>LRAMKEKAGEGGGGRAPFSRSMARMKRDSPDGKGGEGGGEMDGLLAQKDAQIASMEQRMKKLGYEYKVKVEEAEAARKSAYDVLYGGGGL</sequence>
<comment type="caution">
    <text evidence="2">The sequence shown here is derived from an EMBL/GenBank/DDBJ whole genome shotgun (WGS) entry which is preliminary data.</text>
</comment>